<reference evidence="2 3" key="1">
    <citation type="journal article" date="2018" name="Biotechnol. Biofuels">
        <title>Integrative visual omics of the white-rot fungus Polyporus brumalis exposes the biotechnological potential of its oxidative enzymes for delignifying raw plant biomass.</title>
        <authorList>
            <person name="Miyauchi S."/>
            <person name="Rancon A."/>
            <person name="Drula E."/>
            <person name="Hage H."/>
            <person name="Chaduli D."/>
            <person name="Favel A."/>
            <person name="Grisel S."/>
            <person name="Henrissat B."/>
            <person name="Herpoel-Gimbert I."/>
            <person name="Ruiz-Duenas F.J."/>
            <person name="Chevret D."/>
            <person name="Hainaut M."/>
            <person name="Lin J."/>
            <person name="Wang M."/>
            <person name="Pangilinan J."/>
            <person name="Lipzen A."/>
            <person name="Lesage-Meessen L."/>
            <person name="Navarro D."/>
            <person name="Riley R."/>
            <person name="Grigoriev I.V."/>
            <person name="Zhou S."/>
            <person name="Raouche S."/>
            <person name="Rosso M.N."/>
        </authorList>
    </citation>
    <scope>NUCLEOTIDE SEQUENCE [LARGE SCALE GENOMIC DNA]</scope>
    <source>
        <strain evidence="2 3">BRFM 1820</strain>
    </source>
</reference>
<feature type="region of interest" description="Disordered" evidence="1">
    <location>
        <begin position="1"/>
        <end position="21"/>
    </location>
</feature>
<evidence type="ECO:0000256" key="1">
    <source>
        <dbReference type="SAM" id="MobiDB-lite"/>
    </source>
</evidence>
<proteinExistence type="predicted"/>
<dbReference type="OrthoDB" id="2754286at2759"/>
<evidence type="ECO:0000313" key="3">
    <source>
        <dbReference type="Proteomes" id="UP000256964"/>
    </source>
</evidence>
<keyword evidence="3" id="KW-1185">Reference proteome</keyword>
<dbReference type="AlphaFoldDB" id="A0A371D365"/>
<organism evidence="2 3">
    <name type="scientific">Lentinus brumalis</name>
    <dbReference type="NCBI Taxonomy" id="2498619"/>
    <lineage>
        <taxon>Eukaryota</taxon>
        <taxon>Fungi</taxon>
        <taxon>Dikarya</taxon>
        <taxon>Basidiomycota</taxon>
        <taxon>Agaricomycotina</taxon>
        <taxon>Agaricomycetes</taxon>
        <taxon>Polyporales</taxon>
        <taxon>Polyporaceae</taxon>
        <taxon>Lentinus</taxon>
    </lineage>
</organism>
<sequence length="188" mass="20788">MKSDCRKANHAPSTNTAIPPPPQPPYRLLIVKWIGADFHQAGALCKKLRHSYALLVKPDGPVRMGDTVRLLAASSATYRAPPEPLEGYDTYDPHVFGRVLDMQRTENGMGRITVFNMCRGNMVEEVEIAFPYLPEILGRAAGKREKMELASAGVEATLELIACIRPVRLEPDAECKGPYCTLGRPTRL</sequence>
<accession>A0A371D365</accession>
<protein>
    <submittedName>
        <fullName evidence="2">Uncharacterized protein</fullName>
    </submittedName>
</protein>
<gene>
    <name evidence="2" type="ORF">OH76DRAFT_1419831</name>
</gene>
<evidence type="ECO:0000313" key="2">
    <source>
        <dbReference type="EMBL" id="RDX46961.1"/>
    </source>
</evidence>
<dbReference type="Proteomes" id="UP000256964">
    <property type="component" value="Unassembled WGS sequence"/>
</dbReference>
<name>A0A371D365_9APHY</name>
<dbReference type="EMBL" id="KZ857422">
    <property type="protein sequence ID" value="RDX46961.1"/>
    <property type="molecule type" value="Genomic_DNA"/>
</dbReference>